<dbReference type="AlphaFoldDB" id="Q6F790"/>
<evidence type="ECO:0000313" key="3">
    <source>
        <dbReference type="Proteomes" id="UP000000430"/>
    </source>
</evidence>
<evidence type="ECO:0000313" key="2">
    <source>
        <dbReference type="EMBL" id="CAG70075.1"/>
    </source>
</evidence>
<proteinExistence type="predicted"/>
<dbReference type="Pfam" id="PF13784">
    <property type="entry name" value="Fic_N"/>
    <property type="match status" value="1"/>
</dbReference>
<name>Q6F790_ACIAD</name>
<dbReference type="KEGG" id="aci:ACIAD3418"/>
<dbReference type="Proteomes" id="UP000000430">
    <property type="component" value="Chromosome"/>
</dbReference>
<sequence>MESKIFLKACIGARVALAELKQAGELIPNPTILINIIPLLEAKDSSEIENIVTTTDKLFQHAQDNEAHKIVLYNCHQ</sequence>
<reference evidence="2 3" key="1">
    <citation type="journal article" date="2004" name="Nucleic Acids Res.">
        <title>Unique features revealed by the genome sequence of Acinetobacter sp. ADP1, a versatile and naturally transformation competent bacterium.</title>
        <authorList>
            <person name="Barbe V."/>
            <person name="Vallenet D."/>
            <person name="Fonknechten N."/>
            <person name="Kreimeyer A."/>
            <person name="Oztas S."/>
            <person name="Labarre L."/>
            <person name="Cruveiller S."/>
            <person name="Robert C."/>
            <person name="Duprat S."/>
            <person name="Wincker P."/>
            <person name="Ornston L.N."/>
            <person name="Weissenbach J."/>
            <person name="Marliere P."/>
            <person name="Cohen G.N."/>
            <person name="Medigue C."/>
        </authorList>
    </citation>
    <scope>NUCLEOTIDE SEQUENCE [LARGE SCALE GENOMIC DNA]</scope>
    <source>
        <strain evidence="3">ATCC 33305 / BD413 / ADP1</strain>
    </source>
</reference>
<feature type="domain" description="Fic/DOC N-terminal" evidence="1">
    <location>
        <begin position="7"/>
        <end position="68"/>
    </location>
</feature>
<gene>
    <name evidence="2" type="ordered locus">ACIAD3418</name>
</gene>
<accession>Q6F790</accession>
<dbReference type="HOGENOM" id="CLU_2629978_0_0_6"/>
<dbReference type="InterPro" id="IPR025758">
    <property type="entry name" value="Fic/DOC_N"/>
</dbReference>
<dbReference type="eggNOG" id="COG3177">
    <property type="taxonomic scope" value="Bacteria"/>
</dbReference>
<dbReference type="EMBL" id="CR543861">
    <property type="protein sequence ID" value="CAG70075.1"/>
    <property type="molecule type" value="Genomic_DNA"/>
</dbReference>
<evidence type="ECO:0000259" key="1">
    <source>
        <dbReference type="Pfam" id="PF13784"/>
    </source>
</evidence>
<protein>
    <recommendedName>
        <fullName evidence="1">Fic/DOC N-terminal domain-containing protein</fullName>
    </recommendedName>
</protein>
<organism evidence="2 3">
    <name type="scientific">Acinetobacter baylyi (strain ATCC 33305 / BD413 / ADP1)</name>
    <dbReference type="NCBI Taxonomy" id="62977"/>
    <lineage>
        <taxon>Bacteria</taxon>
        <taxon>Pseudomonadati</taxon>
        <taxon>Pseudomonadota</taxon>
        <taxon>Gammaproteobacteria</taxon>
        <taxon>Moraxellales</taxon>
        <taxon>Moraxellaceae</taxon>
        <taxon>Acinetobacter</taxon>
    </lineage>
</organism>